<reference evidence="2" key="1">
    <citation type="journal article" date="2023" name="Nat. Plants">
        <title>Single-cell RNA sequencing provides a high-resolution roadmap for understanding the multicellular compartmentation of specialized metabolism.</title>
        <authorList>
            <person name="Sun S."/>
            <person name="Shen X."/>
            <person name="Li Y."/>
            <person name="Li Y."/>
            <person name="Wang S."/>
            <person name="Li R."/>
            <person name="Zhang H."/>
            <person name="Shen G."/>
            <person name="Guo B."/>
            <person name="Wei J."/>
            <person name="Xu J."/>
            <person name="St-Pierre B."/>
            <person name="Chen S."/>
            <person name="Sun C."/>
        </authorList>
    </citation>
    <scope>NUCLEOTIDE SEQUENCE [LARGE SCALE GENOMIC DNA]</scope>
</reference>
<keyword evidence="2" id="KW-1185">Reference proteome</keyword>
<sequence length="146" mass="16602">MKERIKEFPPDEQTVAPRTCIFKEFMGPEEHVYVRTMGLGLTPSQVFGKASTSQTPIDESIISSKLESLVKEKIEFMVSIIQSQIDKLNNFLEEMASLMENLNAYLALIVTIRELSNLMIYSTAWFEDFDILCRGKSLDCFGCGML</sequence>
<dbReference type="EMBL" id="CM044706">
    <property type="protein sequence ID" value="KAI5658989.1"/>
    <property type="molecule type" value="Genomic_DNA"/>
</dbReference>
<evidence type="ECO:0000313" key="1">
    <source>
        <dbReference type="EMBL" id="KAI5658989.1"/>
    </source>
</evidence>
<protein>
    <submittedName>
        <fullName evidence="1">Uncharacterized protein</fullName>
    </submittedName>
</protein>
<organism evidence="1 2">
    <name type="scientific">Catharanthus roseus</name>
    <name type="common">Madagascar periwinkle</name>
    <name type="synonym">Vinca rosea</name>
    <dbReference type="NCBI Taxonomy" id="4058"/>
    <lineage>
        <taxon>Eukaryota</taxon>
        <taxon>Viridiplantae</taxon>
        <taxon>Streptophyta</taxon>
        <taxon>Embryophyta</taxon>
        <taxon>Tracheophyta</taxon>
        <taxon>Spermatophyta</taxon>
        <taxon>Magnoliopsida</taxon>
        <taxon>eudicotyledons</taxon>
        <taxon>Gunneridae</taxon>
        <taxon>Pentapetalae</taxon>
        <taxon>asterids</taxon>
        <taxon>lamiids</taxon>
        <taxon>Gentianales</taxon>
        <taxon>Apocynaceae</taxon>
        <taxon>Rauvolfioideae</taxon>
        <taxon>Vinceae</taxon>
        <taxon>Catharanthinae</taxon>
        <taxon>Catharanthus</taxon>
    </lineage>
</organism>
<proteinExistence type="predicted"/>
<evidence type="ECO:0000313" key="2">
    <source>
        <dbReference type="Proteomes" id="UP001060085"/>
    </source>
</evidence>
<gene>
    <name evidence="1" type="ORF">M9H77_27782</name>
</gene>
<dbReference type="Proteomes" id="UP001060085">
    <property type="component" value="Linkage Group LG06"/>
</dbReference>
<name>A0ACC0ADV6_CATRO</name>
<accession>A0ACC0ADV6</accession>
<comment type="caution">
    <text evidence="1">The sequence shown here is derived from an EMBL/GenBank/DDBJ whole genome shotgun (WGS) entry which is preliminary data.</text>
</comment>